<evidence type="ECO:0000256" key="2">
    <source>
        <dbReference type="ARBA" id="ARBA00022475"/>
    </source>
</evidence>
<dbReference type="AlphaFoldDB" id="A0A839TTT1"/>
<evidence type="ECO:0000256" key="3">
    <source>
        <dbReference type="ARBA" id="ARBA00022692"/>
    </source>
</evidence>
<feature type="transmembrane region" description="Helical" evidence="6">
    <location>
        <begin position="377"/>
        <end position="399"/>
    </location>
</feature>
<comment type="caution">
    <text evidence="7">The sequence shown here is derived from an EMBL/GenBank/DDBJ whole genome shotgun (WGS) entry which is preliminary data.</text>
</comment>
<feature type="transmembrane region" description="Helical" evidence="6">
    <location>
        <begin position="319"/>
        <end position="339"/>
    </location>
</feature>
<feature type="transmembrane region" description="Helical" evidence="6">
    <location>
        <begin position="38"/>
        <end position="56"/>
    </location>
</feature>
<feature type="transmembrane region" description="Helical" evidence="6">
    <location>
        <begin position="7"/>
        <end position="26"/>
    </location>
</feature>
<feature type="transmembrane region" description="Helical" evidence="6">
    <location>
        <begin position="287"/>
        <end position="307"/>
    </location>
</feature>
<keyword evidence="4 6" id="KW-1133">Transmembrane helix</keyword>
<name>A0A839TTT1_9BACL</name>
<feature type="transmembrane region" description="Helical" evidence="6">
    <location>
        <begin position="238"/>
        <end position="266"/>
    </location>
</feature>
<dbReference type="RefSeq" id="WP_183583281.1">
    <property type="nucleotide sequence ID" value="NZ_JACHXJ010000003.1"/>
</dbReference>
<feature type="transmembrane region" description="Helical" evidence="6">
    <location>
        <begin position="435"/>
        <end position="459"/>
    </location>
</feature>
<evidence type="ECO:0000256" key="1">
    <source>
        <dbReference type="ARBA" id="ARBA00004651"/>
    </source>
</evidence>
<feature type="transmembrane region" description="Helical" evidence="6">
    <location>
        <begin position="351"/>
        <end position="371"/>
    </location>
</feature>
<feature type="transmembrane region" description="Helical" evidence="6">
    <location>
        <begin position="137"/>
        <end position="159"/>
    </location>
</feature>
<feature type="transmembrane region" description="Helical" evidence="6">
    <location>
        <begin position="107"/>
        <end position="125"/>
    </location>
</feature>
<dbReference type="EMBL" id="JACHXJ010000003">
    <property type="protein sequence ID" value="MBB3129040.1"/>
    <property type="molecule type" value="Genomic_DNA"/>
</dbReference>
<sequence>MVKHGLIYFIAKLFAGAVGFLSIVLYTRMLIPDEYGRYALVLVYVNLINSLLYQWFRLGLIRYIPRYHNDKGKYNKLLSTVIVCYLGCCLFTLLAGGILVFVGIQSAVQMAVTLFFLWTAAWFELSQAVQRSNLKPVRFTMMTGLKSAASLGFGVLALAMGYGEVGLLIGISLGTFVANVVFIREWNIRAGWSVDRSILVELVKYGLPLIISGGMAYIMQSIDRVMIGWLEDESAAGIYSVTFDFALQTVGMLMLIVNLSALPLVIRRLETEGYESAQGQLTQNYQLLLGISLPAVLGLTILSGNITGVIFGKDYAQEAAVILPFISFAMLFQGLKSYYTDNSFQLGRTTYLQAIPVLIGIVLNVVMNMVLIPRLGLTGAAISSLTAYLCSFLANWFVARSVFYLPLPHAESVKIIGSSLVMGLVLFLLKGQTGLLPLICQIAVGAVVYAAMFVILNIMNARTLLMRKLSVVRQKRLAKSDA</sequence>
<evidence type="ECO:0000313" key="8">
    <source>
        <dbReference type="Proteomes" id="UP000517523"/>
    </source>
</evidence>
<keyword evidence="5 6" id="KW-0472">Membrane</keyword>
<evidence type="ECO:0000256" key="5">
    <source>
        <dbReference type="ARBA" id="ARBA00023136"/>
    </source>
</evidence>
<dbReference type="PANTHER" id="PTHR30250">
    <property type="entry name" value="PST FAMILY PREDICTED COLANIC ACID TRANSPORTER"/>
    <property type="match status" value="1"/>
</dbReference>
<reference evidence="7 8" key="1">
    <citation type="submission" date="2020-08" db="EMBL/GenBank/DDBJ databases">
        <title>Genomic Encyclopedia of Type Strains, Phase III (KMG-III): the genomes of soil and plant-associated and newly described type strains.</title>
        <authorList>
            <person name="Whitman W."/>
        </authorList>
    </citation>
    <scope>NUCLEOTIDE SEQUENCE [LARGE SCALE GENOMIC DNA]</scope>
    <source>
        <strain evidence="7 8">CECT 5831</strain>
    </source>
</reference>
<evidence type="ECO:0000313" key="7">
    <source>
        <dbReference type="EMBL" id="MBB3129040.1"/>
    </source>
</evidence>
<proteinExistence type="predicted"/>
<dbReference type="PANTHER" id="PTHR30250:SF31">
    <property type="entry name" value="INNER MEMBRANE PROTEIN YGHQ"/>
    <property type="match status" value="1"/>
</dbReference>
<evidence type="ECO:0000256" key="4">
    <source>
        <dbReference type="ARBA" id="ARBA00022989"/>
    </source>
</evidence>
<protein>
    <submittedName>
        <fullName evidence="7">O-antigen/teichoic acid export membrane protein</fullName>
    </submittedName>
</protein>
<dbReference type="GO" id="GO:0005886">
    <property type="term" value="C:plasma membrane"/>
    <property type="evidence" value="ECO:0007669"/>
    <property type="project" value="UniProtKB-SubCell"/>
</dbReference>
<evidence type="ECO:0000256" key="6">
    <source>
        <dbReference type="SAM" id="Phobius"/>
    </source>
</evidence>
<dbReference type="InterPro" id="IPR050833">
    <property type="entry name" value="Poly_Biosynth_Transport"/>
</dbReference>
<keyword evidence="3 6" id="KW-0812">Transmembrane</keyword>
<feature type="transmembrane region" description="Helical" evidence="6">
    <location>
        <begin position="165"/>
        <end position="186"/>
    </location>
</feature>
<organism evidence="7 8">
    <name type="scientific">Paenibacillus rhizosphaerae</name>
    <dbReference type="NCBI Taxonomy" id="297318"/>
    <lineage>
        <taxon>Bacteria</taxon>
        <taxon>Bacillati</taxon>
        <taxon>Bacillota</taxon>
        <taxon>Bacilli</taxon>
        <taxon>Bacillales</taxon>
        <taxon>Paenibacillaceae</taxon>
        <taxon>Paenibacillus</taxon>
    </lineage>
</organism>
<feature type="transmembrane region" description="Helical" evidence="6">
    <location>
        <begin position="77"/>
        <end position="101"/>
    </location>
</feature>
<keyword evidence="2" id="KW-1003">Cell membrane</keyword>
<comment type="subcellular location">
    <subcellularLocation>
        <location evidence="1">Cell membrane</location>
        <topology evidence="1">Multi-pass membrane protein</topology>
    </subcellularLocation>
</comment>
<feature type="transmembrane region" description="Helical" evidence="6">
    <location>
        <begin position="198"/>
        <end position="218"/>
    </location>
</feature>
<dbReference type="Pfam" id="PF13440">
    <property type="entry name" value="Polysacc_synt_3"/>
    <property type="match status" value="1"/>
</dbReference>
<accession>A0A839TTT1</accession>
<feature type="transmembrane region" description="Helical" evidence="6">
    <location>
        <begin position="411"/>
        <end position="429"/>
    </location>
</feature>
<gene>
    <name evidence="7" type="ORF">FHS19_003715</name>
</gene>
<dbReference type="Proteomes" id="UP000517523">
    <property type="component" value="Unassembled WGS sequence"/>
</dbReference>